<keyword evidence="1" id="KW-1133">Transmembrane helix</keyword>
<keyword evidence="1" id="KW-0472">Membrane</keyword>
<organism evidence="3 4">
    <name type="scientific">Sanguibacter suaedae</name>
    <dbReference type="NCBI Taxonomy" id="2795737"/>
    <lineage>
        <taxon>Bacteria</taxon>
        <taxon>Bacillati</taxon>
        <taxon>Actinomycetota</taxon>
        <taxon>Actinomycetes</taxon>
        <taxon>Micrococcales</taxon>
        <taxon>Sanguibacteraceae</taxon>
        <taxon>Sanguibacter</taxon>
    </lineage>
</organism>
<evidence type="ECO:0000313" key="3">
    <source>
        <dbReference type="EMBL" id="MBI9115526.1"/>
    </source>
</evidence>
<comment type="caution">
    <text evidence="3">The sequence shown here is derived from an EMBL/GenBank/DDBJ whole genome shotgun (WGS) entry which is preliminary data.</text>
</comment>
<name>A0A934MBP0_9MICO</name>
<dbReference type="Proteomes" id="UP000602087">
    <property type="component" value="Unassembled WGS sequence"/>
</dbReference>
<keyword evidence="4" id="KW-1185">Reference proteome</keyword>
<dbReference type="RefSeq" id="WP_198734087.1">
    <property type="nucleotide sequence ID" value="NZ_JAEINH010000008.1"/>
</dbReference>
<protein>
    <submittedName>
        <fullName evidence="3">DUF4126 domain-containing protein</fullName>
    </submittedName>
</protein>
<evidence type="ECO:0000313" key="4">
    <source>
        <dbReference type="Proteomes" id="UP000602087"/>
    </source>
</evidence>
<dbReference type="AlphaFoldDB" id="A0A934MBP0"/>
<gene>
    <name evidence="3" type="ORF">JAV76_10935</name>
</gene>
<feature type="transmembrane region" description="Helical" evidence="1">
    <location>
        <begin position="157"/>
        <end position="186"/>
    </location>
</feature>
<evidence type="ECO:0000259" key="2">
    <source>
        <dbReference type="Pfam" id="PF13548"/>
    </source>
</evidence>
<proteinExistence type="predicted"/>
<reference evidence="3" key="1">
    <citation type="submission" date="2020-12" db="EMBL/GenBank/DDBJ databases">
        <title>Sanguibacter suaedae sp. nov., isolated from Suaeda aralocaspica.</title>
        <authorList>
            <person name="Ma Q."/>
        </authorList>
    </citation>
    <scope>NUCLEOTIDE SEQUENCE</scope>
    <source>
        <strain evidence="3">YZGR15</strain>
    </source>
</reference>
<feature type="domain" description="DUF4126" evidence="2">
    <location>
        <begin position="5"/>
        <end position="186"/>
    </location>
</feature>
<accession>A0A934MBP0</accession>
<dbReference type="InterPro" id="IPR025196">
    <property type="entry name" value="DUF4126"/>
</dbReference>
<sequence length="202" mass="20461">MLGALTGIGLAGAAGLNAFVPMLLVGLLARYTTLVVLPGGWEWLTDGWLLTGLGALLLVEVVADKIPAVDSVNDVLQTLVRPGAGGVVFGAGSSSTTFAVDETSDLLTTQQWIPVLSGVVVALVVHLLKSSVRPVVTFVTLGVGGPVVSAIEDGTSVALASLAVLAPVVAVLLLAAVAVVLVRLVVRRSEPRRTSDGLGSVP</sequence>
<evidence type="ECO:0000256" key="1">
    <source>
        <dbReference type="SAM" id="Phobius"/>
    </source>
</evidence>
<dbReference type="EMBL" id="JAEINH010000008">
    <property type="protein sequence ID" value="MBI9115526.1"/>
    <property type="molecule type" value="Genomic_DNA"/>
</dbReference>
<dbReference type="Pfam" id="PF13548">
    <property type="entry name" value="DUF4126"/>
    <property type="match status" value="1"/>
</dbReference>
<keyword evidence="1" id="KW-0812">Transmembrane</keyword>
<feature type="transmembrane region" description="Helical" evidence="1">
    <location>
        <begin position="135"/>
        <end position="151"/>
    </location>
</feature>
<feature type="transmembrane region" description="Helical" evidence="1">
    <location>
        <begin position="111"/>
        <end position="128"/>
    </location>
</feature>